<dbReference type="RefSeq" id="WP_172195361.1">
    <property type="nucleotide sequence ID" value="NZ_CAWOXK010000001.1"/>
</dbReference>
<protein>
    <submittedName>
        <fullName evidence="1">Uncharacterized protein</fullName>
    </submittedName>
</protein>
<dbReference type="Proteomes" id="UP000503129">
    <property type="component" value="Chromosome"/>
</dbReference>
<evidence type="ECO:0000313" key="1">
    <source>
        <dbReference type="EMBL" id="QDL11875.1"/>
    </source>
</evidence>
<sequence>MLINNQAYQIQSAAVIKQAREIRAKSQILRKQSSEIRAKSRELKAQFMELGTKFIGSQASFKLREQNFSHTQKPKAIELADVSPPAQLFDFGDSSCECTFVW</sequence>
<dbReference type="AlphaFoldDB" id="A0A856MKH0"/>
<gene>
    <name evidence="1" type="ORF">DP114_31800</name>
</gene>
<name>A0A856MKH0_9CYAN</name>
<proteinExistence type="predicted"/>
<organism evidence="1 2">
    <name type="scientific">Brasilonema sennae CENA114</name>
    <dbReference type="NCBI Taxonomy" id="415709"/>
    <lineage>
        <taxon>Bacteria</taxon>
        <taxon>Bacillati</taxon>
        <taxon>Cyanobacteriota</taxon>
        <taxon>Cyanophyceae</taxon>
        <taxon>Nostocales</taxon>
        <taxon>Scytonemataceae</taxon>
        <taxon>Brasilonema</taxon>
        <taxon>Bromeliae group (in: Brasilonema)</taxon>
    </lineage>
</organism>
<dbReference type="EMBL" id="CP030118">
    <property type="protein sequence ID" value="QDL11875.1"/>
    <property type="molecule type" value="Genomic_DNA"/>
</dbReference>
<evidence type="ECO:0000313" key="2">
    <source>
        <dbReference type="Proteomes" id="UP000503129"/>
    </source>
</evidence>
<reference evidence="1 2" key="1">
    <citation type="submission" date="2018-06" db="EMBL/GenBank/DDBJ databases">
        <title>Comparative genomics of Brasilonema spp. strains.</title>
        <authorList>
            <person name="Alvarenga D.O."/>
            <person name="Fiore M.F."/>
            <person name="Varani A.M."/>
        </authorList>
    </citation>
    <scope>NUCLEOTIDE SEQUENCE [LARGE SCALE GENOMIC DNA]</scope>
    <source>
        <strain evidence="1 2">CENA114</strain>
    </source>
</reference>
<keyword evidence="2" id="KW-1185">Reference proteome</keyword>
<accession>A0A856MKH0</accession>
<dbReference type="KEGG" id="bsen:DP114_31800"/>